<dbReference type="PANTHER" id="PTHR30288:SF0">
    <property type="entry name" value="FLAGELLAR HOOK-ASSOCIATED PROTEIN 2"/>
    <property type="match status" value="1"/>
</dbReference>
<evidence type="ECO:0000256" key="4">
    <source>
        <dbReference type="ARBA" id="ARBA00023143"/>
    </source>
</evidence>
<sequence length="614" mass="67285">MTFRIGGLSSGLDTSGLIEQLMQIERRPLVQLQNKQHLLELKKDLFSEINSSLSTLQSKVKNLLKNLTFNPVKASSNNENVVTITTDENAIVGTYELNVTKLATATSITSINVLNSAADTAASVTSSQTVSSSGSIDTTKSFLNAGFKTSIDNTQITVTINGISFSIDPSTTTVDQFMSEVNGSDAGVTISYDSTTDKFTIQSKDVGSDAQITISDNGKNFFEAFYITETTYKGSGTADPDAKLINSQIDGLTSQGGVFYFKINGYAFNFDENTHSLNDIINTVNNSDAGVNMIYDPVTDKIIISNVETGNNYIQFEDVQGNFLQAIGVHDPNDPNFAQNNQILGQEASFTLNGASMTRDSNEFEINGVTFKLQGTGSATVVVEKDIDAIYNSIKEFVDQYNSTIELLNTRLSEEKVEDATTDTGLSKGLLRGDSTLIGLRSALRQIVTENVSGLTNTYDSLMDIGITTTSDDFGKSGLLEIDETKLRDALEKNPDAVQKLFFEDKDGDETVDNGETGVAAKLYNEIQQYISTSTTTYNGRSYKVGIIPMRIDSLAQEIDRYDDQIETFEERLELVEARYWRQFTALEQALSQLYNQGNWLSSQLSTLPSYKNG</sequence>
<feature type="domain" description="Flagellar hook-associated protein 2 N-terminal" evidence="6">
    <location>
        <begin position="10"/>
        <end position="105"/>
    </location>
</feature>
<comment type="subcellular location">
    <subcellularLocation>
        <location evidence="5">Secreted</location>
    </subcellularLocation>
    <subcellularLocation>
        <location evidence="5">Bacterial flagellum</location>
    </subcellularLocation>
</comment>
<dbReference type="InterPro" id="IPR010809">
    <property type="entry name" value="FliD_C"/>
</dbReference>
<keyword evidence="3 5" id="KW-0175">Coiled coil</keyword>
<evidence type="ECO:0000313" key="8">
    <source>
        <dbReference type="EMBL" id="AZR73895.1"/>
    </source>
</evidence>
<dbReference type="AlphaFoldDB" id="A0A3S9T053"/>
<evidence type="ECO:0000256" key="3">
    <source>
        <dbReference type="ARBA" id="ARBA00023054"/>
    </source>
</evidence>
<feature type="coiled-coil region" evidence="5">
    <location>
        <begin position="552"/>
        <end position="579"/>
    </location>
</feature>
<comment type="subunit">
    <text evidence="2 5">Homopentamer.</text>
</comment>
<dbReference type="InterPro" id="IPR003481">
    <property type="entry name" value="FliD_N"/>
</dbReference>
<keyword evidence="5" id="KW-0964">Secreted</keyword>
<reference evidence="8 9" key="1">
    <citation type="submission" date="2016-07" db="EMBL/GenBank/DDBJ databases">
        <title>Genome and transcriptome analysis of iron-reducing fermentative bacteria Anoxybacter fermentans.</title>
        <authorList>
            <person name="Zeng X."/>
            <person name="Shao Z."/>
        </authorList>
    </citation>
    <scope>NUCLEOTIDE SEQUENCE [LARGE SCALE GENOMIC DNA]</scope>
    <source>
        <strain evidence="8 9">DY22613</strain>
    </source>
</reference>
<protein>
    <recommendedName>
        <fullName evidence="5">Flagellar hook-associated protein 2</fullName>
        <shortName evidence="5">HAP2</shortName>
    </recommendedName>
    <alternativeName>
        <fullName evidence="5">Flagellar cap protein</fullName>
    </alternativeName>
</protein>
<dbReference type="OrthoDB" id="9776025at2"/>
<dbReference type="PANTHER" id="PTHR30288">
    <property type="entry name" value="FLAGELLAR CAP/ASSEMBLY PROTEIN FLID"/>
    <property type="match status" value="1"/>
</dbReference>
<comment type="function">
    <text evidence="5">Required for morphogenesis and for the elongation of the flagellar filament by facilitating polymerization of the flagellin monomers at the tip of growing filament. Forms a capping structure, which prevents flagellin subunits (transported through the central channel of the flagellum) from leaking out without polymerization at the distal end.</text>
</comment>
<dbReference type="GO" id="GO:0009421">
    <property type="term" value="C:bacterial-type flagellum filament cap"/>
    <property type="evidence" value="ECO:0007669"/>
    <property type="project" value="InterPro"/>
</dbReference>
<dbReference type="EMBL" id="CP016379">
    <property type="protein sequence ID" value="AZR73895.1"/>
    <property type="molecule type" value="Genomic_DNA"/>
</dbReference>
<dbReference type="Pfam" id="PF02465">
    <property type="entry name" value="FliD_N"/>
    <property type="match status" value="1"/>
</dbReference>
<keyword evidence="9" id="KW-1185">Reference proteome</keyword>
<evidence type="ECO:0000256" key="2">
    <source>
        <dbReference type="ARBA" id="ARBA00011255"/>
    </source>
</evidence>
<proteinExistence type="inferred from homology"/>
<dbReference type="GO" id="GO:0005576">
    <property type="term" value="C:extracellular region"/>
    <property type="evidence" value="ECO:0007669"/>
    <property type="project" value="UniProtKB-SubCell"/>
</dbReference>
<dbReference type="RefSeq" id="WP_127017246.1">
    <property type="nucleotide sequence ID" value="NZ_CP016379.1"/>
</dbReference>
<name>A0A3S9T053_9FIRM</name>
<gene>
    <name evidence="8" type="ORF">BBF96_11145</name>
</gene>
<evidence type="ECO:0000259" key="6">
    <source>
        <dbReference type="Pfam" id="PF02465"/>
    </source>
</evidence>
<organism evidence="8 9">
    <name type="scientific">Anoxybacter fermentans</name>
    <dbReference type="NCBI Taxonomy" id="1323375"/>
    <lineage>
        <taxon>Bacteria</taxon>
        <taxon>Bacillati</taxon>
        <taxon>Bacillota</taxon>
        <taxon>Clostridia</taxon>
        <taxon>Halanaerobiales</taxon>
        <taxon>Anoxybacter</taxon>
    </lineage>
</organism>
<evidence type="ECO:0000259" key="7">
    <source>
        <dbReference type="Pfam" id="PF07195"/>
    </source>
</evidence>
<dbReference type="KEGG" id="aft:BBF96_11145"/>
<dbReference type="InterPro" id="IPR040026">
    <property type="entry name" value="FliD"/>
</dbReference>
<evidence type="ECO:0000313" key="9">
    <source>
        <dbReference type="Proteomes" id="UP000267250"/>
    </source>
</evidence>
<dbReference type="GO" id="GO:0007155">
    <property type="term" value="P:cell adhesion"/>
    <property type="evidence" value="ECO:0007669"/>
    <property type="project" value="InterPro"/>
</dbReference>
<accession>A0A3S9T053</accession>
<dbReference type="GO" id="GO:0009424">
    <property type="term" value="C:bacterial-type flagellum hook"/>
    <property type="evidence" value="ECO:0007669"/>
    <property type="project" value="UniProtKB-UniRule"/>
</dbReference>
<comment type="similarity">
    <text evidence="1 5">Belongs to the FliD family.</text>
</comment>
<evidence type="ECO:0000256" key="1">
    <source>
        <dbReference type="ARBA" id="ARBA00009764"/>
    </source>
</evidence>
<keyword evidence="4 5" id="KW-0975">Bacterial flagellum</keyword>
<dbReference type="Pfam" id="PF07195">
    <property type="entry name" value="FliD_C"/>
    <property type="match status" value="1"/>
</dbReference>
<feature type="domain" description="Flagellar hook-associated protein 2 C-terminal" evidence="7">
    <location>
        <begin position="345"/>
        <end position="594"/>
    </location>
</feature>
<dbReference type="Proteomes" id="UP000267250">
    <property type="component" value="Chromosome"/>
</dbReference>
<evidence type="ECO:0000256" key="5">
    <source>
        <dbReference type="RuleBase" id="RU362066"/>
    </source>
</evidence>
<dbReference type="GO" id="GO:0071973">
    <property type="term" value="P:bacterial-type flagellum-dependent cell motility"/>
    <property type="evidence" value="ECO:0007669"/>
    <property type="project" value="TreeGrafter"/>
</dbReference>